<evidence type="ECO:0000313" key="3">
    <source>
        <dbReference type="Proteomes" id="UP000037069"/>
    </source>
</evidence>
<sequence>IGGNIDRIEVQNILAEGDEEVEGITEDGNNSIAKSTFTAENLEKNESQTKSIVNEPDTEKRKEENATPTKVSATPPKSLAEYVETQTIATAHINQSHHLVKDLGDQISNGQPLNVHNLLDVAESICAGPMGTLRDMAAFSKLDCSPLGDLTEHPHNNPDFLAKKYYHPLYAHGVCRWPGCELPLDDMANFVKCTDDCHGCWGMLLNVDVAGEDVNRHSSG</sequence>
<feature type="non-terminal residue" evidence="2">
    <location>
        <position position="1"/>
    </location>
</feature>
<protein>
    <submittedName>
        <fullName evidence="2">Uncharacterized protein</fullName>
    </submittedName>
</protein>
<organism evidence="2 3">
    <name type="scientific">Lucilia cuprina</name>
    <name type="common">Green bottle fly</name>
    <name type="synonym">Australian sheep blowfly</name>
    <dbReference type="NCBI Taxonomy" id="7375"/>
    <lineage>
        <taxon>Eukaryota</taxon>
        <taxon>Metazoa</taxon>
        <taxon>Ecdysozoa</taxon>
        <taxon>Arthropoda</taxon>
        <taxon>Hexapoda</taxon>
        <taxon>Insecta</taxon>
        <taxon>Pterygota</taxon>
        <taxon>Neoptera</taxon>
        <taxon>Endopterygota</taxon>
        <taxon>Diptera</taxon>
        <taxon>Brachycera</taxon>
        <taxon>Muscomorpha</taxon>
        <taxon>Oestroidea</taxon>
        <taxon>Calliphoridae</taxon>
        <taxon>Luciliinae</taxon>
        <taxon>Lucilia</taxon>
    </lineage>
</organism>
<keyword evidence="3" id="KW-1185">Reference proteome</keyword>
<dbReference type="AlphaFoldDB" id="A0A0L0BVP4"/>
<accession>A0A0L0BVP4</accession>
<name>A0A0L0BVP4_LUCCU</name>
<evidence type="ECO:0000256" key="1">
    <source>
        <dbReference type="SAM" id="MobiDB-lite"/>
    </source>
</evidence>
<gene>
    <name evidence="2" type="ORF">FF38_07445</name>
</gene>
<evidence type="ECO:0000313" key="2">
    <source>
        <dbReference type="EMBL" id="KNC24130.1"/>
    </source>
</evidence>
<proteinExistence type="predicted"/>
<dbReference type="Proteomes" id="UP000037069">
    <property type="component" value="Unassembled WGS sequence"/>
</dbReference>
<reference evidence="2 3" key="1">
    <citation type="journal article" date="2015" name="Nat. Commun.">
        <title>Lucilia cuprina genome unlocks parasitic fly biology to underpin future interventions.</title>
        <authorList>
            <person name="Anstead C.A."/>
            <person name="Korhonen P.K."/>
            <person name="Young N.D."/>
            <person name="Hall R.S."/>
            <person name="Jex A.R."/>
            <person name="Murali S.C."/>
            <person name="Hughes D.S."/>
            <person name="Lee S.F."/>
            <person name="Perry T."/>
            <person name="Stroehlein A.J."/>
            <person name="Ansell B.R."/>
            <person name="Breugelmans B."/>
            <person name="Hofmann A."/>
            <person name="Qu J."/>
            <person name="Dugan S."/>
            <person name="Lee S.L."/>
            <person name="Chao H."/>
            <person name="Dinh H."/>
            <person name="Han Y."/>
            <person name="Doddapaneni H.V."/>
            <person name="Worley K.C."/>
            <person name="Muzny D.M."/>
            <person name="Ioannidis P."/>
            <person name="Waterhouse R.M."/>
            <person name="Zdobnov E.M."/>
            <person name="James P.J."/>
            <person name="Bagnall N.H."/>
            <person name="Kotze A.C."/>
            <person name="Gibbs R.A."/>
            <person name="Richards S."/>
            <person name="Batterham P."/>
            <person name="Gasser R.B."/>
        </authorList>
    </citation>
    <scope>NUCLEOTIDE SEQUENCE [LARGE SCALE GENOMIC DNA]</scope>
    <source>
        <strain evidence="2 3">LS</strain>
        <tissue evidence="2">Full body</tissue>
    </source>
</reference>
<feature type="non-terminal residue" evidence="2">
    <location>
        <position position="220"/>
    </location>
</feature>
<feature type="region of interest" description="Disordered" evidence="1">
    <location>
        <begin position="38"/>
        <end position="77"/>
    </location>
</feature>
<dbReference type="EMBL" id="JRES01001256">
    <property type="protein sequence ID" value="KNC24130.1"/>
    <property type="molecule type" value="Genomic_DNA"/>
</dbReference>
<comment type="caution">
    <text evidence="2">The sequence shown here is derived from an EMBL/GenBank/DDBJ whole genome shotgun (WGS) entry which is preliminary data.</text>
</comment>